<reference evidence="3 4" key="1">
    <citation type="journal article" date="2023" name="Sci. Data">
        <title>Genome assembly of the Korean intertidal mud-creeper Batillaria attramentaria.</title>
        <authorList>
            <person name="Patra A.K."/>
            <person name="Ho P.T."/>
            <person name="Jun S."/>
            <person name="Lee S.J."/>
            <person name="Kim Y."/>
            <person name="Won Y.J."/>
        </authorList>
    </citation>
    <scope>NUCLEOTIDE SEQUENCE [LARGE SCALE GENOMIC DNA]</scope>
    <source>
        <strain evidence="3">Wonlab-2016</strain>
    </source>
</reference>
<sequence>MDFICPCVRVCRDCVDKKRSRKLIPTECPDDDRWSLADSSQEKVSSGEERRSSLPLVASSFFSMKGLRSNLKRTKSVTKLDRKRSASNASENDTNAISNDHTLNMSECCHWPHTSVLAASQWMRRLRLAPWTSITMVDILC</sequence>
<feature type="region of interest" description="Disordered" evidence="1">
    <location>
        <begin position="75"/>
        <end position="97"/>
    </location>
</feature>
<comment type="caution">
    <text evidence="3">The sequence shown here is derived from an EMBL/GenBank/DDBJ whole genome shotgun (WGS) entry which is preliminary data.</text>
</comment>
<evidence type="ECO:0000256" key="1">
    <source>
        <dbReference type="SAM" id="MobiDB-lite"/>
    </source>
</evidence>
<evidence type="ECO:0000259" key="2">
    <source>
        <dbReference type="Pfam" id="PF25321"/>
    </source>
</evidence>
<feature type="domain" description="Ras/Rap GTPase-activating protein SynGAP-like PH" evidence="2">
    <location>
        <begin position="55"/>
        <end position="129"/>
    </location>
</feature>
<evidence type="ECO:0000313" key="3">
    <source>
        <dbReference type="EMBL" id="KAK7478481.1"/>
    </source>
</evidence>
<protein>
    <recommendedName>
        <fullName evidence="2">Ras/Rap GTPase-activating protein SynGAP-like PH domain-containing protein</fullName>
    </recommendedName>
</protein>
<name>A0ABD0JUW6_9CAEN</name>
<dbReference type="AlphaFoldDB" id="A0ABD0JUW6"/>
<dbReference type="Pfam" id="PF25321">
    <property type="entry name" value="PH_RASGAP"/>
    <property type="match status" value="1"/>
</dbReference>
<feature type="compositionally biased region" description="Polar residues" evidence="1">
    <location>
        <begin position="86"/>
        <end position="97"/>
    </location>
</feature>
<dbReference type="Proteomes" id="UP001519460">
    <property type="component" value="Unassembled WGS sequence"/>
</dbReference>
<accession>A0ABD0JUW6</accession>
<dbReference type="EMBL" id="JACVVK020000324">
    <property type="protein sequence ID" value="KAK7478481.1"/>
    <property type="molecule type" value="Genomic_DNA"/>
</dbReference>
<proteinExistence type="predicted"/>
<keyword evidence="4" id="KW-1185">Reference proteome</keyword>
<evidence type="ECO:0000313" key="4">
    <source>
        <dbReference type="Proteomes" id="UP001519460"/>
    </source>
</evidence>
<organism evidence="3 4">
    <name type="scientific">Batillaria attramentaria</name>
    <dbReference type="NCBI Taxonomy" id="370345"/>
    <lineage>
        <taxon>Eukaryota</taxon>
        <taxon>Metazoa</taxon>
        <taxon>Spiralia</taxon>
        <taxon>Lophotrochozoa</taxon>
        <taxon>Mollusca</taxon>
        <taxon>Gastropoda</taxon>
        <taxon>Caenogastropoda</taxon>
        <taxon>Sorbeoconcha</taxon>
        <taxon>Cerithioidea</taxon>
        <taxon>Batillariidae</taxon>
        <taxon>Batillaria</taxon>
    </lineage>
</organism>
<dbReference type="InterPro" id="IPR057606">
    <property type="entry name" value="SynGAP1-like_PH"/>
</dbReference>
<gene>
    <name evidence="3" type="ORF">BaRGS_00030240</name>
</gene>